<dbReference type="InterPro" id="IPR016631">
    <property type="entry name" value="Regulatory_RpfE"/>
</dbReference>
<proteinExistence type="predicted"/>
<sequence length="308" mass="33677">MTSATLLLPARDSFGGQRLTPEVAKALGRGDRSLAGAQHARLFDILPRGWPVAAVTRQRDAGDASQSAWLRADPAYVRPDINGARLLAYGAALALTPEEADELLRPLRPLFGDSGFTIDAPVPSRWYLRLPREARLPVFHGPDEALGADLFEHLPDGPEGRRWRALLSEAQVVLHNHPVNARRAAAGKAPVNSLWFWGASAMPDHVTTTHTAIFSDDDAVQAFAAMAKAVAMPLPGRFGQVEGQSVFDLRYVRDLALLQSQWMEPLLGALRSGDVATASLEFADGTRFVLRAGQRWRFWRRPLPSIAA</sequence>
<gene>
    <name evidence="1" type="ORF">J2X04_001048</name>
</gene>
<evidence type="ECO:0008006" key="3">
    <source>
        <dbReference type="Google" id="ProtNLM"/>
    </source>
</evidence>
<organism evidence="1 2">
    <name type="scientific">Agrilutibacter niabensis</name>
    <dbReference type="NCBI Taxonomy" id="380628"/>
    <lineage>
        <taxon>Bacteria</taxon>
        <taxon>Pseudomonadati</taxon>
        <taxon>Pseudomonadota</taxon>
        <taxon>Gammaproteobacteria</taxon>
        <taxon>Lysobacterales</taxon>
        <taxon>Lysobacteraceae</taxon>
        <taxon>Agrilutibacter</taxon>
    </lineage>
</organism>
<dbReference type="EMBL" id="JAVDVW010000001">
    <property type="protein sequence ID" value="MDR7098701.1"/>
    <property type="molecule type" value="Genomic_DNA"/>
</dbReference>
<evidence type="ECO:0000313" key="2">
    <source>
        <dbReference type="Proteomes" id="UP001267878"/>
    </source>
</evidence>
<protein>
    <recommendedName>
        <fullName evidence="3">Phosphoglycerate mutase</fullName>
    </recommendedName>
</protein>
<dbReference type="RefSeq" id="WP_310052753.1">
    <property type="nucleotide sequence ID" value="NZ_JAVDVW010000001.1"/>
</dbReference>
<dbReference type="PIRSF" id="PIRSF015283">
    <property type="entry name" value="Regulatory_RpfE"/>
    <property type="match status" value="1"/>
</dbReference>
<dbReference type="Proteomes" id="UP001267878">
    <property type="component" value="Unassembled WGS sequence"/>
</dbReference>
<name>A0ABU1VMJ7_9GAMM</name>
<keyword evidence="2" id="KW-1185">Reference proteome</keyword>
<accession>A0ABU1VMJ7</accession>
<evidence type="ECO:0000313" key="1">
    <source>
        <dbReference type="EMBL" id="MDR7098701.1"/>
    </source>
</evidence>
<reference evidence="1 2" key="1">
    <citation type="submission" date="2023-07" db="EMBL/GenBank/DDBJ databases">
        <title>Sorghum-associated microbial communities from plants grown in Nebraska, USA.</title>
        <authorList>
            <person name="Schachtman D."/>
        </authorList>
    </citation>
    <scope>NUCLEOTIDE SEQUENCE [LARGE SCALE GENOMIC DNA]</scope>
    <source>
        <strain evidence="1 2">BE187</strain>
    </source>
</reference>
<comment type="caution">
    <text evidence="1">The sequence shown here is derived from an EMBL/GenBank/DDBJ whole genome shotgun (WGS) entry which is preliminary data.</text>
</comment>